<dbReference type="EMBL" id="BSDC01000001">
    <property type="protein sequence ID" value="GLH65975.1"/>
    <property type="molecule type" value="Genomic_DNA"/>
</dbReference>
<proteinExistence type="predicted"/>
<evidence type="ECO:0000256" key="1">
    <source>
        <dbReference type="SAM" id="MobiDB-lite"/>
    </source>
</evidence>
<feature type="compositionally biased region" description="Acidic residues" evidence="1">
    <location>
        <begin position="182"/>
        <end position="202"/>
    </location>
</feature>
<organism evidence="2 3">
    <name type="scientific">Geothrix edaphica</name>
    <dbReference type="NCBI Taxonomy" id="2927976"/>
    <lineage>
        <taxon>Bacteria</taxon>
        <taxon>Pseudomonadati</taxon>
        <taxon>Acidobacteriota</taxon>
        <taxon>Holophagae</taxon>
        <taxon>Holophagales</taxon>
        <taxon>Holophagaceae</taxon>
        <taxon>Geothrix</taxon>
    </lineage>
</organism>
<accession>A0ABQ5PV52</accession>
<name>A0ABQ5PV52_9BACT</name>
<evidence type="ECO:0000313" key="2">
    <source>
        <dbReference type="EMBL" id="GLH65975.1"/>
    </source>
</evidence>
<evidence type="ECO:0008006" key="4">
    <source>
        <dbReference type="Google" id="ProtNLM"/>
    </source>
</evidence>
<dbReference type="InterPro" id="IPR011990">
    <property type="entry name" value="TPR-like_helical_dom_sf"/>
</dbReference>
<feature type="region of interest" description="Disordered" evidence="1">
    <location>
        <begin position="163"/>
        <end position="207"/>
    </location>
</feature>
<dbReference type="SUPFAM" id="SSF48452">
    <property type="entry name" value="TPR-like"/>
    <property type="match status" value="1"/>
</dbReference>
<dbReference type="Gene3D" id="1.25.40.10">
    <property type="entry name" value="Tetratricopeptide repeat domain"/>
    <property type="match status" value="1"/>
</dbReference>
<gene>
    <name evidence="2" type="ORF">GETHED_03390</name>
</gene>
<reference evidence="2" key="1">
    <citation type="journal article" date="2023" name="Antonie Van Leeuwenhoek">
        <title>Mesoterricola silvestris gen. nov., sp. nov., Mesoterricola sediminis sp. nov., Geothrix oryzae sp. nov., Geothrix edaphica sp. nov., Geothrix rubra sp. nov., and Geothrix limicola sp. nov., six novel members of Acidobacteriota isolated from soils.</title>
        <authorList>
            <person name="Itoh H."/>
            <person name="Sugisawa Y."/>
            <person name="Mise K."/>
            <person name="Xu Z."/>
            <person name="Kuniyasu M."/>
            <person name="Ushijima N."/>
            <person name="Kawano K."/>
            <person name="Kobayashi E."/>
            <person name="Shiratori Y."/>
            <person name="Masuda Y."/>
            <person name="Senoo K."/>
        </authorList>
    </citation>
    <scope>NUCLEOTIDE SEQUENCE</scope>
    <source>
        <strain evidence="2">Red802</strain>
    </source>
</reference>
<dbReference type="Proteomes" id="UP001165044">
    <property type="component" value="Unassembled WGS sequence"/>
</dbReference>
<sequence length="897" mass="100223">MSATPRIILALQDPEIQAAMSQGASKVPKAVLASMLKTIPPKGGIRPPNPNRDTPEKVVSFLIRREHPVALVFLFLGLLSSLRSGELAENRRKLVPNLPEADIPDPVGQEALKLSPNLPLSESVLASVRDDLRALAGKSFTEDETKVLLILEHACPELKEEVESLLPLEPGSSTSVPRVEGAEAEPLPESEEPSVSDSEESETSAVPSEEFSALDKLLFRAAVDSVAGVDGSLPPEEVADLVEELIYLNTTRTKSYFHRGFLHALTGPSFVPTRQEENQERRAWEWAGKIIALARYDRRDDICLAFDDATDLALQMAEGRFEGPAKGAMPHVAESLLHSGRFQDACTILKPELVRLCPGKFIPGLIREGRHLVRSRRVEEAKRVLGKGRELLAIEEIAEGCPPELLYECERRWGQVLRAQGAFREARSHFEHLLRDGGAVAELRTDMALCAAKKKWLDDVALPIRNQEVGSLLPQLEAALPDCMAAIESGGVAPGAAYMLGIVSLLHRNQENEALQHLEMAYEMALSREEVYPDSRFFNQLCMALSVAILLAMDESQFDKAHDLIHRALDDGRITELPLDLFKRAIEVIRASSHPACLSILEDFEQRCPEILEEHLRRKEFLESSPAVLKLLEKRAQSKDRTPNGRWRDLEALLSAHLRSGNQVESEGCLAYMEELALTHERLSAGYLSVLEDPDRAGAILEDFERLEAIRLLHQVRGQRRSEGLVLAQLARLALGQSQAELATEYLDLARACGLNAAELDMEHRWANEIIESTRLVEEARQPHPVSVLLVGGNEVQERYDHAIKEHFRRQDRHLTVEFLHPAWSSNWNFDLEDVKRRLPGHDALVVMRFNRTQFGRHVRRLAGEHGKLWFACTGHGRDSIIRAVDRAAGFLRSRAN</sequence>
<evidence type="ECO:0000313" key="3">
    <source>
        <dbReference type="Proteomes" id="UP001165044"/>
    </source>
</evidence>
<comment type="caution">
    <text evidence="2">The sequence shown here is derived from an EMBL/GenBank/DDBJ whole genome shotgun (WGS) entry which is preliminary data.</text>
</comment>
<protein>
    <recommendedName>
        <fullName evidence="4">Tetratricopeptide repeat protein</fullName>
    </recommendedName>
</protein>
<dbReference type="RefSeq" id="WP_285606064.1">
    <property type="nucleotide sequence ID" value="NZ_BSDC01000001.1"/>
</dbReference>
<keyword evidence="3" id="KW-1185">Reference proteome</keyword>